<protein>
    <submittedName>
        <fullName evidence="1">Uncharacterized protein</fullName>
    </submittedName>
</protein>
<name>A8NKK5_COPC7</name>
<evidence type="ECO:0000313" key="1">
    <source>
        <dbReference type="EMBL" id="EAU87453.2"/>
    </source>
</evidence>
<dbReference type="Proteomes" id="UP000001861">
    <property type="component" value="Unassembled WGS sequence"/>
</dbReference>
<proteinExistence type="predicted"/>
<dbReference type="VEuPathDB" id="FungiDB:CC1G_02212"/>
<comment type="caution">
    <text evidence="1">The sequence shown here is derived from an EMBL/GenBank/DDBJ whole genome shotgun (WGS) entry which is preliminary data.</text>
</comment>
<dbReference type="InParanoid" id="A8NKK5"/>
<reference evidence="1 2" key="1">
    <citation type="journal article" date="2010" name="Proc. Natl. Acad. Sci. U.S.A.">
        <title>Insights into evolution of multicellular fungi from the assembled chromosomes of the mushroom Coprinopsis cinerea (Coprinus cinereus).</title>
        <authorList>
            <person name="Stajich J.E."/>
            <person name="Wilke S.K."/>
            <person name="Ahren D."/>
            <person name="Au C.H."/>
            <person name="Birren B.W."/>
            <person name="Borodovsky M."/>
            <person name="Burns C."/>
            <person name="Canback B."/>
            <person name="Casselton L.A."/>
            <person name="Cheng C.K."/>
            <person name="Deng J."/>
            <person name="Dietrich F.S."/>
            <person name="Fargo D.C."/>
            <person name="Farman M.L."/>
            <person name="Gathman A.C."/>
            <person name="Goldberg J."/>
            <person name="Guigo R."/>
            <person name="Hoegger P.J."/>
            <person name="Hooker J.B."/>
            <person name="Huggins A."/>
            <person name="James T.Y."/>
            <person name="Kamada T."/>
            <person name="Kilaru S."/>
            <person name="Kodira C."/>
            <person name="Kues U."/>
            <person name="Kupfer D."/>
            <person name="Kwan H.S."/>
            <person name="Lomsadze A."/>
            <person name="Li W."/>
            <person name="Lilly W.W."/>
            <person name="Ma L.J."/>
            <person name="Mackey A.J."/>
            <person name="Manning G."/>
            <person name="Martin F."/>
            <person name="Muraguchi H."/>
            <person name="Natvig D.O."/>
            <person name="Palmerini H."/>
            <person name="Ramesh M.A."/>
            <person name="Rehmeyer C.J."/>
            <person name="Roe B.A."/>
            <person name="Shenoy N."/>
            <person name="Stanke M."/>
            <person name="Ter-Hovhannisyan V."/>
            <person name="Tunlid A."/>
            <person name="Velagapudi R."/>
            <person name="Vision T.J."/>
            <person name="Zeng Q."/>
            <person name="Zolan M.E."/>
            <person name="Pukkila P.J."/>
        </authorList>
    </citation>
    <scope>NUCLEOTIDE SEQUENCE [LARGE SCALE GENOMIC DNA]</scope>
    <source>
        <strain evidence="2">Okayama-7 / 130 / ATCC MYA-4618 / FGSC 9003</strain>
    </source>
</reference>
<dbReference type="EMBL" id="AACS02000010">
    <property type="protein sequence ID" value="EAU87453.2"/>
    <property type="molecule type" value="Genomic_DNA"/>
</dbReference>
<sequence length="203" mass="23088">MSRKQINDATTPTSKPTRKASLHLVQYSRNRIGARSTDPRFGMWAFVLRDQSSPRAIIFSPEASAYTELGDIGGPSKYKFRMVETNTTLAKTTIFDERGDFEREIIDPSTLAVAFHLCPVRSIRLMEFEADERLLLLVYSVLEITFVASIHVITEPDWAVSQRWVVLALLELAAEGFKVPVAERDEITTVFRRTKECVDLDFL</sequence>
<accession>A8NKK5</accession>
<organism evidence="1 2">
    <name type="scientific">Coprinopsis cinerea (strain Okayama-7 / 130 / ATCC MYA-4618 / FGSC 9003)</name>
    <name type="common">Inky cap fungus</name>
    <name type="synonym">Hormographiella aspergillata</name>
    <dbReference type="NCBI Taxonomy" id="240176"/>
    <lineage>
        <taxon>Eukaryota</taxon>
        <taxon>Fungi</taxon>
        <taxon>Dikarya</taxon>
        <taxon>Basidiomycota</taxon>
        <taxon>Agaricomycotina</taxon>
        <taxon>Agaricomycetes</taxon>
        <taxon>Agaricomycetidae</taxon>
        <taxon>Agaricales</taxon>
        <taxon>Agaricineae</taxon>
        <taxon>Psathyrellaceae</taxon>
        <taxon>Coprinopsis</taxon>
    </lineage>
</organism>
<dbReference type="HOGENOM" id="CLU_1310041_0_0_1"/>
<dbReference type="RefSeq" id="XP_001834476.2">
    <property type="nucleotide sequence ID" value="XM_001834424.2"/>
</dbReference>
<dbReference type="GeneID" id="6010991"/>
<gene>
    <name evidence="1" type="ORF">CC1G_02212</name>
</gene>
<dbReference type="KEGG" id="cci:CC1G_02212"/>
<dbReference type="AlphaFoldDB" id="A8NKK5"/>
<keyword evidence="2" id="KW-1185">Reference proteome</keyword>
<evidence type="ECO:0000313" key="2">
    <source>
        <dbReference type="Proteomes" id="UP000001861"/>
    </source>
</evidence>